<dbReference type="SUPFAM" id="SSF51395">
    <property type="entry name" value="FMN-linked oxidoreductases"/>
    <property type="match status" value="1"/>
</dbReference>
<dbReference type="FunFam" id="3.10.120.10:FF:000009">
    <property type="entry name" value="Cytochrome b2, mitochondrial, putative"/>
    <property type="match status" value="1"/>
</dbReference>
<dbReference type="GO" id="GO:0005758">
    <property type="term" value="C:mitochondrial intermembrane space"/>
    <property type="evidence" value="ECO:0007669"/>
    <property type="project" value="UniProtKB-SubCell"/>
</dbReference>
<dbReference type="EC" id="1.1.2.3" evidence="16"/>
<keyword evidence="12" id="KW-0496">Mitochondrion</keyword>
<comment type="subunit">
    <text evidence="3">Homotetramer.</text>
</comment>
<dbReference type="GO" id="GO:0004460">
    <property type="term" value="F:L-lactate dehydrogenase (cytochrome) activity"/>
    <property type="evidence" value="ECO:0007669"/>
    <property type="project" value="UniProtKB-EC"/>
</dbReference>
<keyword evidence="9" id="KW-0809">Transit peptide</keyword>
<evidence type="ECO:0000256" key="16">
    <source>
        <dbReference type="ARBA" id="ARBA00066458"/>
    </source>
</evidence>
<evidence type="ECO:0000256" key="18">
    <source>
        <dbReference type="ARBA" id="ARBA00075949"/>
    </source>
</evidence>
<comment type="cofactor">
    <cofactor evidence="1">
        <name>FMN</name>
        <dbReference type="ChEBI" id="CHEBI:58210"/>
    </cofactor>
</comment>
<evidence type="ECO:0000256" key="7">
    <source>
        <dbReference type="ARBA" id="ARBA00022643"/>
    </source>
</evidence>
<accession>A0A1X2HUI6</accession>
<keyword evidence="25" id="KW-1185">Reference proteome</keyword>
<dbReference type="SMART" id="SM01117">
    <property type="entry name" value="Cyt-b5"/>
    <property type="match status" value="1"/>
</dbReference>
<dbReference type="GO" id="GO:0020037">
    <property type="term" value="F:heme binding"/>
    <property type="evidence" value="ECO:0007669"/>
    <property type="project" value="UniProtKB-UniRule"/>
</dbReference>
<evidence type="ECO:0000256" key="14">
    <source>
        <dbReference type="ARBA" id="ARBA00061137"/>
    </source>
</evidence>
<protein>
    <recommendedName>
        <fullName evidence="17">L-lactate dehydrogenase (cytochrome)</fullName>
        <ecNumber evidence="16">1.1.2.3</ecNumber>
    </recommendedName>
    <alternativeName>
        <fullName evidence="19">Cytochrome b2</fullName>
    </alternativeName>
    <alternativeName>
        <fullName evidence="18">Flavocytochrome b2</fullName>
    </alternativeName>
    <alternativeName>
        <fullName evidence="20">L-lactate ferricytochrome c oxidoreductase</fullName>
    </alternativeName>
</protein>
<keyword evidence="4" id="KW-0813">Transport</keyword>
<comment type="similarity">
    <text evidence="21">Belongs to the cytochrome b5 family.</text>
</comment>
<dbReference type="AlphaFoldDB" id="A0A1X2HUI6"/>
<dbReference type="InterPro" id="IPR037458">
    <property type="entry name" value="L-MDH/L-LDH_FMN-bd"/>
</dbReference>
<evidence type="ECO:0000256" key="3">
    <source>
        <dbReference type="ARBA" id="ARBA00011881"/>
    </source>
</evidence>
<dbReference type="Pfam" id="PF01070">
    <property type="entry name" value="FMN_dh"/>
    <property type="match status" value="1"/>
</dbReference>
<dbReference type="FunCoup" id="A0A1X2HUI6">
    <property type="interactions" value="130"/>
</dbReference>
<dbReference type="PROSITE" id="PS50255">
    <property type="entry name" value="CYTOCHROME_B5_2"/>
    <property type="match status" value="1"/>
</dbReference>
<organism evidence="24 25">
    <name type="scientific">Syncephalastrum racemosum</name>
    <name type="common">Filamentous fungus</name>
    <dbReference type="NCBI Taxonomy" id="13706"/>
    <lineage>
        <taxon>Eukaryota</taxon>
        <taxon>Fungi</taxon>
        <taxon>Fungi incertae sedis</taxon>
        <taxon>Mucoromycota</taxon>
        <taxon>Mucoromycotina</taxon>
        <taxon>Mucoromycetes</taxon>
        <taxon>Mucorales</taxon>
        <taxon>Syncephalastraceae</taxon>
        <taxon>Syncephalastrum</taxon>
    </lineage>
</organism>
<evidence type="ECO:0000259" key="22">
    <source>
        <dbReference type="PROSITE" id="PS50255"/>
    </source>
</evidence>
<dbReference type="SUPFAM" id="SSF55856">
    <property type="entry name" value="Cytochrome b5-like heme/steroid binding domain"/>
    <property type="match status" value="1"/>
</dbReference>
<evidence type="ECO:0000256" key="12">
    <source>
        <dbReference type="ARBA" id="ARBA00023128"/>
    </source>
</evidence>
<dbReference type="InterPro" id="IPR018506">
    <property type="entry name" value="Cyt_B5_heme-BS"/>
</dbReference>
<evidence type="ECO:0000256" key="9">
    <source>
        <dbReference type="ARBA" id="ARBA00022946"/>
    </source>
</evidence>
<proteinExistence type="inferred from homology"/>
<dbReference type="InterPro" id="IPR000262">
    <property type="entry name" value="FMN-dep_DH"/>
</dbReference>
<evidence type="ECO:0000256" key="1">
    <source>
        <dbReference type="ARBA" id="ARBA00001917"/>
    </source>
</evidence>
<comment type="similarity">
    <text evidence="15">In the N-terminal section; belongs to the cytochrome b5 family.</text>
</comment>
<comment type="similarity">
    <text evidence="14">In the C-terminal section; belongs to the FMN-dependent alpha-hydroxy acid dehydrogenase family.</text>
</comment>
<keyword evidence="6" id="KW-0285">Flavoprotein</keyword>
<dbReference type="PROSITE" id="PS00191">
    <property type="entry name" value="CYTOCHROME_B5_1"/>
    <property type="match status" value="1"/>
</dbReference>
<dbReference type="InterPro" id="IPR036400">
    <property type="entry name" value="Cyt_B5-like_heme/steroid_sf"/>
</dbReference>
<comment type="caution">
    <text evidence="24">The sequence shown here is derived from an EMBL/GenBank/DDBJ whole genome shotgun (WGS) entry which is preliminary data.</text>
</comment>
<evidence type="ECO:0000256" key="15">
    <source>
        <dbReference type="ARBA" id="ARBA00061589"/>
    </source>
</evidence>
<dbReference type="InParanoid" id="A0A1X2HUI6"/>
<evidence type="ECO:0000256" key="17">
    <source>
        <dbReference type="ARBA" id="ARBA00068515"/>
    </source>
</evidence>
<dbReference type="PROSITE" id="PS51349">
    <property type="entry name" value="FMN_HYDROXY_ACID_DH_2"/>
    <property type="match status" value="1"/>
</dbReference>
<reference evidence="24 25" key="1">
    <citation type="submission" date="2016-07" db="EMBL/GenBank/DDBJ databases">
        <title>Pervasive Adenine N6-methylation of Active Genes in Fungi.</title>
        <authorList>
            <consortium name="DOE Joint Genome Institute"/>
            <person name="Mondo S.J."/>
            <person name="Dannebaum R.O."/>
            <person name="Kuo R.C."/>
            <person name="Labutti K."/>
            <person name="Haridas S."/>
            <person name="Kuo A."/>
            <person name="Salamov A."/>
            <person name="Ahrendt S.R."/>
            <person name="Lipzen A."/>
            <person name="Sullivan W."/>
            <person name="Andreopoulos W.B."/>
            <person name="Clum A."/>
            <person name="Lindquist E."/>
            <person name="Daum C."/>
            <person name="Ramamoorthy G.K."/>
            <person name="Gryganskyi A."/>
            <person name="Culley D."/>
            <person name="Magnuson J.K."/>
            <person name="James T.Y."/>
            <person name="O'Malley M.A."/>
            <person name="Stajich J.E."/>
            <person name="Spatafora J.W."/>
            <person name="Visel A."/>
            <person name="Grigoriev I.V."/>
        </authorList>
    </citation>
    <scope>NUCLEOTIDE SEQUENCE [LARGE SCALE GENOMIC DNA]</scope>
    <source>
        <strain evidence="24 25">NRRL 2496</strain>
    </source>
</reference>
<dbReference type="GO" id="GO:0046872">
    <property type="term" value="F:metal ion binding"/>
    <property type="evidence" value="ECO:0007669"/>
    <property type="project" value="UniProtKB-UniRule"/>
</dbReference>
<dbReference type="Gene3D" id="3.10.120.10">
    <property type="entry name" value="Cytochrome b5-like heme/steroid binding domain"/>
    <property type="match status" value="1"/>
</dbReference>
<keyword evidence="7" id="KW-0288">FMN</keyword>
<name>A0A1X2HUI6_SYNRA</name>
<evidence type="ECO:0000256" key="2">
    <source>
        <dbReference type="ARBA" id="ARBA00004569"/>
    </source>
</evidence>
<dbReference type="Pfam" id="PF00173">
    <property type="entry name" value="Cyt-b5"/>
    <property type="match status" value="1"/>
</dbReference>
<evidence type="ECO:0000256" key="11">
    <source>
        <dbReference type="ARBA" id="ARBA00023004"/>
    </source>
</evidence>
<dbReference type="OrthoDB" id="1925334at2759"/>
<dbReference type="InterPro" id="IPR008259">
    <property type="entry name" value="FMN_hydac_DH_AS"/>
</dbReference>
<evidence type="ECO:0000256" key="19">
    <source>
        <dbReference type="ARBA" id="ARBA00078774"/>
    </source>
</evidence>
<dbReference type="EMBL" id="MCGN01000001">
    <property type="protein sequence ID" value="ORZ03226.1"/>
    <property type="molecule type" value="Genomic_DNA"/>
</dbReference>
<dbReference type="CDD" id="cd02922">
    <property type="entry name" value="FCB2_FMN"/>
    <property type="match status" value="1"/>
</dbReference>
<sequence length="493" mass="55099">MSTRLSLQEVASHNTKDDLWIIIHGKVYDLTQFLPEHPGGQKIILKYAGQDATDAFDPIHPPDIIDRYLSPDVCKGEVDVEALAAQPKVESEQDKKLRLARENMPHLTEMYNTFDFESVAKNVLKPEAWAYYSSGADDEISMRENHNAFHRIWLRPRVMIDVRDVSLETTMLGKKVSMPLYITGTALGKLGHPEGELVLTRAAHATNVIQMIPTLASCSFDEIVNQAQPDQAQWLQLYVNSDREITRQFVQHAEKRGIKGLFVTVDAPQLGRREKDMRVKYADEAPTEMEESGVARDQGAARYISTFIDPSLSWKDVDWLKSITKMPILLKGVQTADDAVIAAQHGLQGIVLSNHGGRQLDFAPSGIEILAEVMDRLRAEGLDKNFEVYVDGGIRRGSDIFKAVALGATGVGIGRPALFAMSTYGDAGVKRLIQLLQDELEMCMRLMGAPTVQHITRDMVDIRNIKDHFVASPFDHLSHSAYERMVPRGLAKL</sequence>
<evidence type="ECO:0000259" key="23">
    <source>
        <dbReference type="PROSITE" id="PS51349"/>
    </source>
</evidence>
<evidence type="ECO:0000256" key="10">
    <source>
        <dbReference type="ARBA" id="ARBA00023002"/>
    </source>
</evidence>
<comment type="catalytic activity">
    <reaction evidence="13">
        <text>(S)-lactate + 2 Fe(III)-[cytochrome c] = 2 Fe(II)-[cytochrome c] + pyruvate + 2 H(+)</text>
        <dbReference type="Rhea" id="RHEA:19909"/>
        <dbReference type="Rhea" id="RHEA-COMP:10350"/>
        <dbReference type="Rhea" id="RHEA-COMP:14399"/>
        <dbReference type="ChEBI" id="CHEBI:15361"/>
        <dbReference type="ChEBI" id="CHEBI:15378"/>
        <dbReference type="ChEBI" id="CHEBI:16651"/>
        <dbReference type="ChEBI" id="CHEBI:29033"/>
        <dbReference type="ChEBI" id="CHEBI:29034"/>
        <dbReference type="EC" id="1.1.2.3"/>
    </reaction>
    <physiologicalReaction direction="left-to-right" evidence="13">
        <dbReference type="Rhea" id="RHEA:19910"/>
    </physiologicalReaction>
</comment>
<keyword evidence="5 21" id="KW-0349">Heme</keyword>
<evidence type="ECO:0000256" key="4">
    <source>
        <dbReference type="ARBA" id="ARBA00022448"/>
    </source>
</evidence>
<dbReference type="PROSITE" id="PS00557">
    <property type="entry name" value="FMN_HYDROXY_ACID_DH_1"/>
    <property type="match status" value="1"/>
</dbReference>
<dbReference type="STRING" id="13706.A0A1X2HUI6"/>
<evidence type="ECO:0000256" key="6">
    <source>
        <dbReference type="ARBA" id="ARBA00022630"/>
    </source>
</evidence>
<evidence type="ECO:0000256" key="20">
    <source>
        <dbReference type="ARBA" id="ARBA00078938"/>
    </source>
</evidence>
<dbReference type="Proteomes" id="UP000242180">
    <property type="component" value="Unassembled WGS sequence"/>
</dbReference>
<gene>
    <name evidence="24" type="ORF">BCR43DRAFT_40796</name>
</gene>
<feature type="domain" description="Cytochrome b5 heme-binding" evidence="22">
    <location>
        <begin position="2"/>
        <end position="79"/>
    </location>
</feature>
<dbReference type="PANTHER" id="PTHR10578">
    <property type="entry name" value="S -2-HYDROXY-ACID OXIDASE-RELATED"/>
    <property type="match status" value="1"/>
</dbReference>
<evidence type="ECO:0000256" key="8">
    <source>
        <dbReference type="ARBA" id="ARBA00022723"/>
    </source>
</evidence>
<dbReference type="PANTHER" id="PTHR10578:SF148">
    <property type="entry name" value="L-LACTATE DEHYDROGENASE (CYTOCHROME)"/>
    <property type="match status" value="1"/>
</dbReference>
<evidence type="ECO:0000256" key="13">
    <source>
        <dbReference type="ARBA" id="ARBA00052399"/>
    </source>
</evidence>
<dbReference type="InterPro" id="IPR013785">
    <property type="entry name" value="Aldolase_TIM"/>
</dbReference>
<comment type="subcellular location">
    <subcellularLocation>
        <location evidence="2">Mitochondrion intermembrane space</location>
    </subcellularLocation>
</comment>
<dbReference type="Gene3D" id="3.20.20.70">
    <property type="entry name" value="Aldolase class I"/>
    <property type="match status" value="1"/>
</dbReference>
<evidence type="ECO:0000256" key="21">
    <source>
        <dbReference type="RuleBase" id="RU362121"/>
    </source>
</evidence>
<dbReference type="PRINTS" id="PR00363">
    <property type="entry name" value="CYTOCHROMEB5"/>
</dbReference>
<dbReference type="InterPro" id="IPR037396">
    <property type="entry name" value="FMN_HAD"/>
</dbReference>
<keyword evidence="10" id="KW-0560">Oxidoreductase</keyword>
<keyword evidence="8 21" id="KW-0479">Metal-binding</keyword>
<evidence type="ECO:0000313" key="24">
    <source>
        <dbReference type="EMBL" id="ORZ03226.1"/>
    </source>
</evidence>
<evidence type="ECO:0000313" key="25">
    <source>
        <dbReference type="Proteomes" id="UP000242180"/>
    </source>
</evidence>
<dbReference type="FunFam" id="3.20.20.70:FF:000062">
    <property type="entry name" value="Cytochrome b2, mitochondrial, putative"/>
    <property type="match status" value="1"/>
</dbReference>
<keyword evidence="11 21" id="KW-0408">Iron</keyword>
<dbReference type="OMA" id="RKYVQHA"/>
<feature type="domain" description="FMN hydroxy acid dehydrogenase" evidence="23">
    <location>
        <begin position="105"/>
        <end position="465"/>
    </location>
</feature>
<dbReference type="InterPro" id="IPR001199">
    <property type="entry name" value="Cyt_B5-like_heme/steroid-bd"/>
</dbReference>
<evidence type="ECO:0000256" key="5">
    <source>
        <dbReference type="ARBA" id="ARBA00022617"/>
    </source>
</evidence>